<dbReference type="GO" id="GO:0008273">
    <property type="term" value="F:calcium, potassium:sodium antiporter activity"/>
    <property type="evidence" value="ECO:0007669"/>
    <property type="project" value="TreeGrafter"/>
</dbReference>
<feature type="transmembrane region" description="Helical" evidence="5">
    <location>
        <begin position="28"/>
        <end position="47"/>
    </location>
</feature>
<evidence type="ECO:0000256" key="2">
    <source>
        <dbReference type="ARBA" id="ARBA00022692"/>
    </source>
</evidence>
<dbReference type="GO" id="GO:0006874">
    <property type="term" value="P:intracellular calcium ion homeostasis"/>
    <property type="evidence" value="ECO:0007669"/>
    <property type="project" value="TreeGrafter"/>
</dbReference>
<dbReference type="Gene3D" id="1.20.1420.30">
    <property type="entry name" value="NCX, central ion-binding region"/>
    <property type="match status" value="2"/>
</dbReference>
<dbReference type="InterPro" id="IPR004481">
    <property type="entry name" value="K/Na/Ca-exchanger"/>
</dbReference>
<feature type="domain" description="Sodium/calcium exchanger membrane region" evidence="6">
    <location>
        <begin position="5"/>
        <end position="143"/>
    </location>
</feature>
<feature type="transmembrane region" description="Helical" evidence="5">
    <location>
        <begin position="106"/>
        <end position="124"/>
    </location>
</feature>
<evidence type="ECO:0000256" key="1">
    <source>
        <dbReference type="ARBA" id="ARBA00004141"/>
    </source>
</evidence>
<dbReference type="AlphaFoldDB" id="A0AB38YDK7"/>
<dbReference type="PANTHER" id="PTHR10846:SF8">
    <property type="entry name" value="INNER MEMBRANE PROTEIN YRBG"/>
    <property type="match status" value="1"/>
</dbReference>
<name>A0AB38YDK7_9GAMM</name>
<sequence length="322" mass="34211">MLLIVGAIVLGLVLLVWSSDRFVGGAAAMARTAGISPLVIGLTIVALGTSAPEIIVSASAALSGSPALAIGNAQGSNIANIGLVLGVCALLIALPVNRSVWRRESHILLAVTLLLGVVLANLYLSRWEGLVMIGLLVVFIVGTVWHAMHIKNTAELPDFSDDIPDDMPLRTSLFWLTMGLVLLVVGAQLLVWGATQLAFRFGISELVVGATIVAIGTSLPELATAIASTRKGHHEMTIGNVVGSNIFNILAVVGVAAAIAPTALEPAVLWRDYLFVLLTTVMLLVVAWWFGRQQKPTPRLFGVVLLVSYIYYLYLNYQALTL</sequence>
<dbReference type="EMBL" id="CP101717">
    <property type="protein sequence ID" value="WLD57166.1"/>
    <property type="molecule type" value="Genomic_DNA"/>
</dbReference>
<evidence type="ECO:0000256" key="4">
    <source>
        <dbReference type="ARBA" id="ARBA00023136"/>
    </source>
</evidence>
<dbReference type="InterPro" id="IPR004837">
    <property type="entry name" value="NaCa_Exmemb"/>
</dbReference>
<feature type="transmembrane region" description="Helical" evidence="5">
    <location>
        <begin position="298"/>
        <end position="315"/>
    </location>
</feature>
<organism evidence="7">
    <name type="scientific">Salinispirillum sp. LH 10-3-1</name>
    <dbReference type="NCBI Taxonomy" id="2952525"/>
    <lineage>
        <taxon>Bacteria</taxon>
        <taxon>Pseudomonadati</taxon>
        <taxon>Pseudomonadota</taxon>
        <taxon>Gammaproteobacteria</taxon>
        <taxon>Oceanospirillales</taxon>
        <taxon>Saccharospirillaceae</taxon>
        <taxon>Salinispirillum</taxon>
    </lineage>
</organism>
<dbReference type="GO" id="GO:0005886">
    <property type="term" value="C:plasma membrane"/>
    <property type="evidence" value="ECO:0007669"/>
    <property type="project" value="TreeGrafter"/>
</dbReference>
<comment type="subcellular location">
    <subcellularLocation>
        <location evidence="1">Membrane</location>
        <topology evidence="1">Multi-pass membrane protein</topology>
    </subcellularLocation>
</comment>
<feature type="transmembrane region" description="Helical" evidence="5">
    <location>
        <begin position="206"/>
        <end position="226"/>
    </location>
</feature>
<dbReference type="Pfam" id="PF01699">
    <property type="entry name" value="Na_Ca_ex"/>
    <property type="match status" value="2"/>
</dbReference>
<keyword evidence="2 5" id="KW-0812">Transmembrane</keyword>
<dbReference type="PANTHER" id="PTHR10846">
    <property type="entry name" value="SODIUM/POTASSIUM/CALCIUM EXCHANGER"/>
    <property type="match status" value="1"/>
</dbReference>
<reference evidence="7" key="1">
    <citation type="submission" date="2022-07" db="EMBL/GenBank/DDBJ databases">
        <title>Complete genome sequence of Salinispirillum sp. LH10-3-1 capable of multiple carbohydrate inversion isolated from a soda lake.</title>
        <authorList>
            <person name="Liu J."/>
            <person name="Zhai Y."/>
            <person name="Zhang H."/>
            <person name="Yang H."/>
            <person name="Qu J."/>
            <person name="Li J."/>
        </authorList>
    </citation>
    <scope>NUCLEOTIDE SEQUENCE</scope>
    <source>
        <strain evidence="7">LH 10-3-1</strain>
    </source>
</reference>
<accession>A0AB38YDK7</accession>
<feature type="transmembrane region" description="Helical" evidence="5">
    <location>
        <begin position="238"/>
        <end position="261"/>
    </location>
</feature>
<protein>
    <submittedName>
        <fullName evidence="7">Calcium/sodium antiporter</fullName>
    </submittedName>
</protein>
<dbReference type="GO" id="GO:0005262">
    <property type="term" value="F:calcium channel activity"/>
    <property type="evidence" value="ECO:0007669"/>
    <property type="project" value="TreeGrafter"/>
</dbReference>
<gene>
    <name evidence="7" type="ORF">NFC81_10590</name>
</gene>
<dbReference type="NCBIfam" id="TIGR00367">
    <property type="entry name" value="calcium/sodium antiporter"/>
    <property type="match status" value="1"/>
</dbReference>
<dbReference type="RefSeq" id="WP_304994454.1">
    <property type="nucleotide sequence ID" value="NZ_CP101717.1"/>
</dbReference>
<feature type="transmembrane region" description="Helical" evidence="5">
    <location>
        <begin position="77"/>
        <end position="94"/>
    </location>
</feature>
<feature type="domain" description="Sodium/calcium exchanger membrane region" evidence="6">
    <location>
        <begin position="172"/>
        <end position="317"/>
    </location>
</feature>
<evidence type="ECO:0000256" key="5">
    <source>
        <dbReference type="SAM" id="Phobius"/>
    </source>
</evidence>
<keyword evidence="4 5" id="KW-0472">Membrane</keyword>
<feature type="transmembrane region" description="Helical" evidence="5">
    <location>
        <begin position="173"/>
        <end position="194"/>
    </location>
</feature>
<dbReference type="InterPro" id="IPR044880">
    <property type="entry name" value="NCX_ion-bd_dom_sf"/>
</dbReference>
<evidence type="ECO:0000256" key="3">
    <source>
        <dbReference type="ARBA" id="ARBA00022989"/>
    </source>
</evidence>
<feature type="transmembrane region" description="Helical" evidence="5">
    <location>
        <begin position="130"/>
        <end position="148"/>
    </location>
</feature>
<evidence type="ECO:0000259" key="6">
    <source>
        <dbReference type="Pfam" id="PF01699"/>
    </source>
</evidence>
<proteinExistence type="predicted"/>
<evidence type="ECO:0000313" key="7">
    <source>
        <dbReference type="EMBL" id="WLD57166.1"/>
    </source>
</evidence>
<feature type="transmembrane region" description="Helical" evidence="5">
    <location>
        <begin position="273"/>
        <end position="291"/>
    </location>
</feature>
<keyword evidence="3 5" id="KW-1133">Transmembrane helix</keyword>